<dbReference type="FunFam" id="3.20.20.70:FF:000009">
    <property type="entry name" value="1-(5-phosphoribosyl)-5-[(5-phosphoribosylamino)methylideneamino] imidazole-4-carboxamide isomerase"/>
    <property type="match status" value="1"/>
</dbReference>
<keyword evidence="9 12" id="KW-0368">Histidine biosynthesis</keyword>
<keyword evidence="16" id="KW-1185">Reference proteome</keyword>
<dbReference type="KEGG" id="lnn:F0161_01510"/>
<evidence type="ECO:0000256" key="5">
    <source>
        <dbReference type="ARBA" id="ARBA00012550"/>
    </source>
</evidence>
<evidence type="ECO:0000256" key="6">
    <source>
        <dbReference type="ARBA" id="ARBA00018464"/>
    </source>
</evidence>
<organism evidence="15 16">
    <name type="scientific">Paucilactobacillus nenjiangensis</name>
    <dbReference type="NCBI Taxonomy" id="1296540"/>
    <lineage>
        <taxon>Bacteria</taxon>
        <taxon>Bacillati</taxon>
        <taxon>Bacillota</taxon>
        <taxon>Bacilli</taxon>
        <taxon>Lactobacillales</taxon>
        <taxon>Lactobacillaceae</taxon>
        <taxon>Paucilactobacillus</taxon>
    </lineage>
</organism>
<dbReference type="UniPathway" id="UPA00031">
    <property type="reaction ID" value="UER00009"/>
</dbReference>
<feature type="active site" description="Proton donor" evidence="12">
    <location>
        <position position="129"/>
    </location>
</feature>
<dbReference type="AlphaFoldDB" id="A0A5P1WYD5"/>
<dbReference type="InterPro" id="IPR044524">
    <property type="entry name" value="Isoase_HisA-like"/>
</dbReference>
<evidence type="ECO:0000256" key="8">
    <source>
        <dbReference type="ARBA" id="ARBA00022605"/>
    </source>
</evidence>
<dbReference type="InterPro" id="IPR006062">
    <property type="entry name" value="His_biosynth"/>
</dbReference>
<dbReference type="Gene3D" id="3.20.20.70">
    <property type="entry name" value="Aldolase class I"/>
    <property type="match status" value="1"/>
</dbReference>
<keyword evidence="10 12" id="KW-0413">Isomerase</keyword>
<dbReference type="GO" id="GO:0000105">
    <property type="term" value="P:L-histidine biosynthetic process"/>
    <property type="evidence" value="ECO:0007669"/>
    <property type="project" value="UniProtKB-UniRule"/>
</dbReference>
<protein>
    <recommendedName>
        <fullName evidence="6 12">1-(5-phosphoribosyl)-5-[(5-phosphoribosylamino)methylideneamino] imidazole-4-carboxamide isomerase</fullName>
        <ecNumber evidence="5 12">5.3.1.16</ecNumber>
    </recommendedName>
    <alternativeName>
        <fullName evidence="11 12">Phosphoribosylformimino-5-aminoimidazole carboxamide ribotide isomerase</fullName>
    </alternativeName>
</protein>
<dbReference type="InterPro" id="IPR013785">
    <property type="entry name" value="Aldolase_TIM"/>
</dbReference>
<evidence type="ECO:0000256" key="2">
    <source>
        <dbReference type="ARBA" id="ARBA00004496"/>
    </source>
</evidence>
<evidence type="ECO:0000256" key="1">
    <source>
        <dbReference type="ARBA" id="ARBA00000901"/>
    </source>
</evidence>
<evidence type="ECO:0000256" key="11">
    <source>
        <dbReference type="ARBA" id="ARBA00030547"/>
    </source>
</evidence>
<evidence type="ECO:0000256" key="3">
    <source>
        <dbReference type="ARBA" id="ARBA00005133"/>
    </source>
</evidence>
<dbReference type="NCBIfam" id="TIGR00007">
    <property type="entry name" value="1-(5-phosphoribosyl)-5-[(5-phosphoribosylamino)methylideneamino]imidazole-4-carboxamide isomerase"/>
    <property type="match status" value="1"/>
</dbReference>
<evidence type="ECO:0000256" key="7">
    <source>
        <dbReference type="ARBA" id="ARBA00022490"/>
    </source>
</evidence>
<name>A0A5P1WYD5_9LACO</name>
<gene>
    <name evidence="12 15" type="primary">hisA</name>
    <name evidence="15" type="ORF">F0161_01510</name>
</gene>
<comment type="catalytic activity">
    <reaction evidence="1 12 14">
        <text>1-(5-phospho-beta-D-ribosyl)-5-[(5-phospho-beta-D-ribosylamino)methylideneamino]imidazole-4-carboxamide = 5-[(5-phospho-1-deoxy-D-ribulos-1-ylimino)methylamino]-1-(5-phospho-beta-D-ribosyl)imidazole-4-carboxamide</text>
        <dbReference type="Rhea" id="RHEA:15469"/>
        <dbReference type="ChEBI" id="CHEBI:58435"/>
        <dbReference type="ChEBI" id="CHEBI:58525"/>
        <dbReference type="EC" id="5.3.1.16"/>
    </reaction>
</comment>
<accession>A0A5P1WYD5</accession>
<dbReference type="PANTHER" id="PTHR43090">
    <property type="entry name" value="1-(5-PHOSPHORIBOSYL)-5-[(5-PHOSPHORIBOSYLAMINO)METHYLIDENEAMINO] IMIDAZOLE-4-CARBOXAMIDE ISOMERASE"/>
    <property type="match status" value="1"/>
</dbReference>
<dbReference type="HAMAP" id="MF_01014">
    <property type="entry name" value="HisA"/>
    <property type="match status" value="1"/>
</dbReference>
<evidence type="ECO:0000313" key="15">
    <source>
        <dbReference type="EMBL" id="QER66672.1"/>
    </source>
</evidence>
<comment type="subcellular location">
    <subcellularLocation>
        <location evidence="2 12 14">Cytoplasm</location>
    </subcellularLocation>
</comment>
<dbReference type="GO" id="GO:0003949">
    <property type="term" value="F:1-(5-phosphoribosyl)-5-[(5-phosphoribosylamino)methylideneamino]imidazole-4-carboxamide isomerase activity"/>
    <property type="evidence" value="ECO:0007669"/>
    <property type="project" value="UniProtKB-UniRule"/>
</dbReference>
<evidence type="ECO:0000256" key="13">
    <source>
        <dbReference type="RuleBase" id="RU003657"/>
    </source>
</evidence>
<dbReference type="Proteomes" id="UP000325295">
    <property type="component" value="Chromosome"/>
</dbReference>
<dbReference type="CDD" id="cd04732">
    <property type="entry name" value="HisA"/>
    <property type="match status" value="1"/>
</dbReference>
<evidence type="ECO:0000256" key="9">
    <source>
        <dbReference type="ARBA" id="ARBA00023102"/>
    </source>
</evidence>
<dbReference type="InterPro" id="IPR011060">
    <property type="entry name" value="RibuloseP-bd_barrel"/>
</dbReference>
<evidence type="ECO:0000256" key="14">
    <source>
        <dbReference type="RuleBase" id="RU003658"/>
    </source>
</evidence>
<evidence type="ECO:0000256" key="12">
    <source>
        <dbReference type="HAMAP-Rule" id="MF_01014"/>
    </source>
</evidence>
<dbReference type="GO" id="GO:0005737">
    <property type="term" value="C:cytoplasm"/>
    <property type="evidence" value="ECO:0007669"/>
    <property type="project" value="UniProtKB-SubCell"/>
</dbReference>
<evidence type="ECO:0000256" key="10">
    <source>
        <dbReference type="ARBA" id="ARBA00023235"/>
    </source>
</evidence>
<dbReference type="EC" id="5.3.1.16" evidence="5 12"/>
<dbReference type="GO" id="GO:0000162">
    <property type="term" value="P:L-tryptophan biosynthetic process"/>
    <property type="evidence" value="ECO:0007669"/>
    <property type="project" value="TreeGrafter"/>
</dbReference>
<feature type="active site" description="Proton acceptor" evidence="12">
    <location>
        <position position="7"/>
    </location>
</feature>
<dbReference type="InterPro" id="IPR023016">
    <property type="entry name" value="HisA/PriA"/>
</dbReference>
<dbReference type="RefSeq" id="WP_150203354.1">
    <property type="nucleotide sequence ID" value="NZ_CAUQTN010000030.1"/>
</dbReference>
<reference evidence="15 16" key="1">
    <citation type="submission" date="2019-09" db="EMBL/GenBank/DDBJ databases">
        <title>Complete Genome Sequence of Lactobacillus nenjiangensis SH-Y15, isolated from sauerkraut.</title>
        <authorList>
            <person name="Yang H."/>
        </authorList>
    </citation>
    <scope>NUCLEOTIDE SEQUENCE [LARGE SCALE GENOMIC DNA]</scope>
    <source>
        <strain evidence="15 16">SH-Y15</strain>
    </source>
</reference>
<keyword evidence="8 12" id="KW-0028">Amino-acid biosynthesis</keyword>
<comment type="similarity">
    <text evidence="4 12 13">Belongs to the HisA/HisF family.</text>
</comment>
<dbReference type="InterPro" id="IPR006063">
    <property type="entry name" value="HisA_bact_arch"/>
</dbReference>
<evidence type="ECO:0000256" key="4">
    <source>
        <dbReference type="ARBA" id="ARBA00009667"/>
    </source>
</evidence>
<dbReference type="OrthoDB" id="9807749at2"/>
<dbReference type="Pfam" id="PF00977">
    <property type="entry name" value="His_biosynth"/>
    <property type="match status" value="1"/>
</dbReference>
<dbReference type="SUPFAM" id="SSF51366">
    <property type="entry name" value="Ribulose-phoshate binding barrel"/>
    <property type="match status" value="1"/>
</dbReference>
<evidence type="ECO:0000313" key="16">
    <source>
        <dbReference type="Proteomes" id="UP000325295"/>
    </source>
</evidence>
<comment type="pathway">
    <text evidence="3 12 14">Amino-acid biosynthesis; L-histidine biosynthesis; L-histidine from 5-phospho-alpha-D-ribose 1-diphosphate: step 4/9.</text>
</comment>
<keyword evidence="7 12" id="KW-0963">Cytoplasm</keyword>
<dbReference type="PANTHER" id="PTHR43090:SF2">
    <property type="entry name" value="1-(5-PHOSPHORIBOSYL)-5-[(5-PHOSPHORIBOSYLAMINO)METHYLIDENEAMINO] IMIDAZOLE-4-CARBOXAMIDE ISOMERASE"/>
    <property type="match status" value="1"/>
</dbReference>
<sequence>MWIPAIDLSQGQSVRLYQGDFEQKTIINSNPLAQAQQIEAAGMQWLHLVDLDGAKAGNPQNLSAIQAILKNTNLKVELGGGIRSLDQIETYLKLGITRVIIGSAAINNPSIVKQAVDQFGAEKIVVGVDGRNKMVATEGWLETSSTSMADVIAKMIGFGADTFIVTDIDKDGTMQGPNTELLVELQSQFRQANIIASGGIRDIDDLQNLKDAGIDSAVIGKALSNGGITLEQLKAVD</sequence>
<dbReference type="EMBL" id="CP043939">
    <property type="protein sequence ID" value="QER66672.1"/>
    <property type="molecule type" value="Genomic_DNA"/>
</dbReference>
<proteinExistence type="inferred from homology"/>